<dbReference type="Proteomes" id="UP000285961">
    <property type="component" value="Unassembled WGS sequence"/>
</dbReference>
<gene>
    <name evidence="2" type="ORF">C4532_09865</name>
</gene>
<dbReference type="AlphaFoldDB" id="A0A419EY93"/>
<sequence length="122" mass="13304">MSTKIYTVILTASFGLMILGAVVGGFLESAGVLRSENVGSRGVAIIKLIYLGLFCLMSFAVVPLALRAFIALQVRIGNGELFLVKWFQTHEQTVVYCFWGLFVLGLGIAFSLAKDDILELLK</sequence>
<keyword evidence="1" id="KW-1133">Transmembrane helix</keyword>
<feature type="transmembrane region" description="Helical" evidence="1">
    <location>
        <begin position="93"/>
        <end position="113"/>
    </location>
</feature>
<feature type="transmembrane region" description="Helical" evidence="1">
    <location>
        <begin position="6"/>
        <end position="27"/>
    </location>
</feature>
<protein>
    <submittedName>
        <fullName evidence="2">Uncharacterized protein</fullName>
    </submittedName>
</protein>
<proteinExistence type="predicted"/>
<feature type="transmembrane region" description="Helical" evidence="1">
    <location>
        <begin position="48"/>
        <end position="73"/>
    </location>
</feature>
<keyword evidence="1" id="KW-0812">Transmembrane</keyword>
<organism evidence="2 3">
    <name type="scientific">Candidatus Abyssobacteria bacterium SURF_17</name>
    <dbReference type="NCBI Taxonomy" id="2093361"/>
    <lineage>
        <taxon>Bacteria</taxon>
        <taxon>Pseudomonadati</taxon>
        <taxon>Candidatus Hydrogenedentota</taxon>
        <taxon>Candidatus Abyssobacteria</taxon>
    </lineage>
</organism>
<keyword evidence="1" id="KW-0472">Membrane</keyword>
<comment type="caution">
    <text evidence="2">The sequence shown here is derived from an EMBL/GenBank/DDBJ whole genome shotgun (WGS) entry which is preliminary data.</text>
</comment>
<name>A0A419EY93_9BACT</name>
<dbReference type="EMBL" id="QZKI01000075">
    <property type="protein sequence ID" value="RJP70045.1"/>
    <property type="molecule type" value="Genomic_DNA"/>
</dbReference>
<accession>A0A419EY93</accession>
<reference evidence="2 3" key="1">
    <citation type="journal article" date="2017" name="ISME J.">
        <title>Energy and carbon metabolisms in a deep terrestrial subsurface fluid microbial community.</title>
        <authorList>
            <person name="Momper L."/>
            <person name="Jungbluth S.P."/>
            <person name="Lee M.D."/>
            <person name="Amend J.P."/>
        </authorList>
    </citation>
    <scope>NUCLEOTIDE SEQUENCE [LARGE SCALE GENOMIC DNA]</scope>
    <source>
        <strain evidence="2">SURF_17</strain>
    </source>
</reference>
<evidence type="ECO:0000256" key="1">
    <source>
        <dbReference type="SAM" id="Phobius"/>
    </source>
</evidence>
<evidence type="ECO:0000313" key="2">
    <source>
        <dbReference type="EMBL" id="RJP70045.1"/>
    </source>
</evidence>
<evidence type="ECO:0000313" key="3">
    <source>
        <dbReference type="Proteomes" id="UP000285961"/>
    </source>
</evidence>